<reference evidence="1" key="1">
    <citation type="journal article" date="2018" name="Environ. Microbiol.">
        <title>Sporulation capability and amylosome conservation among diverse human colonic and rumen isolates of the keystone starch-degrader Ruminococcus bromii.</title>
        <authorList>
            <person name="Mukhopadhya I."/>
            <person name="Morais S."/>
            <person name="Laverde-Gomez J."/>
            <person name="Sheridan P.O."/>
            <person name="Walker A.W."/>
            <person name="Kelly W."/>
            <person name="Klieve A.V."/>
            <person name="Ouwerkerk D."/>
            <person name="Duncan S.H."/>
            <person name="Louis P."/>
            <person name="Koropatkin N."/>
            <person name="Cockburn D."/>
            <person name="Kibler R."/>
            <person name="Cooper P.J."/>
            <person name="Sandoval C."/>
            <person name="Crost E."/>
            <person name="Juge N."/>
            <person name="Bayer E.A."/>
            <person name="Flint H.J."/>
        </authorList>
    </citation>
    <scope>NUCLEOTIDE SEQUENCE [LARGE SCALE GENOMIC DNA]</scope>
    <source>
        <strain evidence="1">ATCC 27255</strain>
    </source>
</reference>
<accession>A0A2N0UZV6</accession>
<dbReference type="Proteomes" id="UP000233425">
    <property type="component" value="Unassembled WGS sequence"/>
</dbReference>
<proteinExistence type="predicted"/>
<dbReference type="Pfam" id="PF18937">
    <property type="entry name" value="DUF5685"/>
    <property type="match status" value="1"/>
</dbReference>
<gene>
    <name evidence="1" type="ORF">RBATCC27255_00424</name>
</gene>
<dbReference type="EMBL" id="NNSR01000026">
    <property type="protein sequence ID" value="PKD32475.1"/>
    <property type="molecule type" value="Genomic_DNA"/>
</dbReference>
<evidence type="ECO:0000313" key="1">
    <source>
        <dbReference type="EMBL" id="PKD32475.1"/>
    </source>
</evidence>
<evidence type="ECO:0000313" key="2">
    <source>
        <dbReference type="Proteomes" id="UP000233425"/>
    </source>
</evidence>
<dbReference type="AlphaFoldDB" id="A0A2N0UZV6"/>
<keyword evidence="2" id="KW-1185">Reference proteome</keyword>
<sequence length="287" mass="32631">MFGYLQIQKSELLVREAEAYKAVYCGLCRQMGKDYSGLTRFTLSYDCTFYAMFLMSLNRSCKGFKDGRCTCNPLKKCKFATDEGDAYGKAAAFSMISVYYKIIDDIQDGGFFKKLLCRIIKPFFSHQRKKAADKYPDMDKAVSDMMNMQYDAEHSENPSVDMSAHPTALMLATLFSAEAHDEIQKRVLYEFGYQLGRWIYLVDAADDLKKDIESNGFNPFVNKKTGEVKSADFIAAVLNQSLARAYDAYNLMNFTDFKGILDNMMLLGFPASQNRVTSKLDTEVNNE</sequence>
<dbReference type="InterPro" id="IPR043740">
    <property type="entry name" value="DUF5685"/>
</dbReference>
<comment type="caution">
    <text evidence="1">The sequence shown here is derived from an EMBL/GenBank/DDBJ whole genome shotgun (WGS) entry which is preliminary data.</text>
</comment>
<organism evidence="1 2">
    <name type="scientific">Ruminococcus bromii</name>
    <dbReference type="NCBI Taxonomy" id="40518"/>
    <lineage>
        <taxon>Bacteria</taxon>
        <taxon>Bacillati</taxon>
        <taxon>Bacillota</taxon>
        <taxon>Clostridia</taxon>
        <taxon>Eubacteriales</taxon>
        <taxon>Oscillospiraceae</taxon>
        <taxon>Ruminococcus</taxon>
    </lineage>
</organism>
<dbReference type="RefSeq" id="WP_101028531.1">
    <property type="nucleotide sequence ID" value="NZ_CABMMZ010000026.1"/>
</dbReference>
<name>A0A2N0UZV6_9FIRM</name>
<protein>
    <submittedName>
        <fullName evidence="1">Uncharacterized protein</fullName>
    </submittedName>
</protein>